<dbReference type="EMBL" id="PVBR01000012">
    <property type="protein sequence ID" value="PRD42347.1"/>
    <property type="molecule type" value="Genomic_DNA"/>
</dbReference>
<evidence type="ECO:0000313" key="3">
    <source>
        <dbReference type="Proteomes" id="UP000239434"/>
    </source>
</evidence>
<sequence length="110" mass="11727">MNMMPKALAALAVGLLSISSAKGDSLKSMKVANELGTIIASEKFCDLAFNQSAIEAYIEKHVDAGDTGFAPTMNLMISGQEYELNEMKGSAKTAHCMQVRRSAKANGLLK</sequence>
<dbReference type="Proteomes" id="UP000239434">
    <property type="component" value="Unassembled WGS sequence"/>
</dbReference>
<feature type="chain" id="PRO_5015448961" evidence="1">
    <location>
        <begin position="24"/>
        <end position="110"/>
    </location>
</feature>
<dbReference type="RefSeq" id="WP_105742986.1">
    <property type="nucleotide sequence ID" value="NZ_PVBR01000012.1"/>
</dbReference>
<comment type="caution">
    <text evidence="2">The sequence shown here is derived from an EMBL/GenBank/DDBJ whole genome shotgun (WGS) entry which is preliminary data.</text>
</comment>
<organism evidence="2 3">
    <name type="scientific">Phyllobacterium phragmitis</name>
    <dbReference type="NCBI Taxonomy" id="2670329"/>
    <lineage>
        <taxon>Bacteria</taxon>
        <taxon>Pseudomonadati</taxon>
        <taxon>Pseudomonadota</taxon>
        <taxon>Alphaproteobacteria</taxon>
        <taxon>Hyphomicrobiales</taxon>
        <taxon>Phyllobacteriaceae</taxon>
        <taxon>Phyllobacterium</taxon>
    </lineage>
</organism>
<reference evidence="2 3" key="1">
    <citation type="submission" date="2018-02" db="EMBL/GenBank/DDBJ databases">
        <title>The draft genome of Phyllobacterium sp. 1N-3.</title>
        <authorList>
            <person name="Liu L."/>
            <person name="Li L."/>
            <person name="Zhang X."/>
            <person name="Wang T."/>
            <person name="Liang L."/>
        </authorList>
    </citation>
    <scope>NUCLEOTIDE SEQUENCE [LARGE SCALE GENOMIC DNA]</scope>
    <source>
        <strain evidence="2 3">1N-3</strain>
    </source>
</reference>
<keyword evidence="3" id="KW-1185">Reference proteome</keyword>
<accession>A0A2S9IP90</accession>
<gene>
    <name evidence="2" type="ORF">C5748_16265</name>
</gene>
<evidence type="ECO:0000256" key="1">
    <source>
        <dbReference type="SAM" id="SignalP"/>
    </source>
</evidence>
<keyword evidence="1" id="KW-0732">Signal</keyword>
<name>A0A2S9IP90_9HYPH</name>
<proteinExistence type="predicted"/>
<evidence type="ECO:0000313" key="2">
    <source>
        <dbReference type="EMBL" id="PRD42347.1"/>
    </source>
</evidence>
<dbReference type="AlphaFoldDB" id="A0A2S9IP90"/>
<protein>
    <submittedName>
        <fullName evidence="2">Signal recognition particle</fullName>
    </submittedName>
</protein>
<feature type="signal peptide" evidence="1">
    <location>
        <begin position="1"/>
        <end position="23"/>
    </location>
</feature>